<evidence type="ECO:0000256" key="16">
    <source>
        <dbReference type="ARBA" id="ARBA00073810"/>
    </source>
</evidence>
<evidence type="ECO:0000256" key="7">
    <source>
        <dbReference type="ARBA" id="ARBA00022806"/>
    </source>
</evidence>
<organism evidence="19 20">
    <name type="scientific">Phaedon cochleariae</name>
    <name type="common">Mustard beetle</name>
    <dbReference type="NCBI Taxonomy" id="80249"/>
    <lineage>
        <taxon>Eukaryota</taxon>
        <taxon>Metazoa</taxon>
        <taxon>Ecdysozoa</taxon>
        <taxon>Arthropoda</taxon>
        <taxon>Hexapoda</taxon>
        <taxon>Insecta</taxon>
        <taxon>Pterygota</taxon>
        <taxon>Neoptera</taxon>
        <taxon>Endopterygota</taxon>
        <taxon>Coleoptera</taxon>
        <taxon>Polyphaga</taxon>
        <taxon>Cucujiformia</taxon>
        <taxon>Chrysomeloidea</taxon>
        <taxon>Chrysomelidae</taxon>
        <taxon>Chrysomelinae</taxon>
        <taxon>Chrysomelini</taxon>
        <taxon>Phaedon</taxon>
    </lineage>
</organism>
<dbReference type="GO" id="GO:0005524">
    <property type="term" value="F:ATP binding"/>
    <property type="evidence" value="ECO:0007669"/>
    <property type="project" value="UniProtKB-UniRule"/>
</dbReference>
<name>A0A9N9X4N4_PHACE</name>
<dbReference type="FunFam" id="3.40.50.300:FF:000431">
    <property type="entry name" value="Regulator of telomere elongation helicase 1"/>
    <property type="match status" value="1"/>
</dbReference>
<comment type="catalytic activity">
    <reaction evidence="15 17">
        <text>ATP + H2O = ADP + phosphate + H(+)</text>
        <dbReference type="Rhea" id="RHEA:13065"/>
        <dbReference type="ChEBI" id="CHEBI:15377"/>
        <dbReference type="ChEBI" id="CHEBI:15378"/>
        <dbReference type="ChEBI" id="CHEBI:30616"/>
        <dbReference type="ChEBI" id="CHEBI:43474"/>
        <dbReference type="ChEBI" id="CHEBI:456216"/>
    </reaction>
</comment>
<dbReference type="InterPro" id="IPR030845">
    <property type="entry name" value="RTEL1"/>
</dbReference>
<dbReference type="InterPro" id="IPR014013">
    <property type="entry name" value="Helic_SF1/SF2_ATP-bd_DinG/Rad3"/>
</dbReference>
<dbReference type="GO" id="GO:0006260">
    <property type="term" value="P:DNA replication"/>
    <property type="evidence" value="ECO:0007669"/>
    <property type="project" value="InterPro"/>
</dbReference>
<evidence type="ECO:0000259" key="18">
    <source>
        <dbReference type="PROSITE" id="PS51193"/>
    </source>
</evidence>
<reference evidence="19" key="1">
    <citation type="submission" date="2022-01" db="EMBL/GenBank/DDBJ databases">
        <authorList>
            <person name="King R."/>
        </authorList>
    </citation>
    <scope>NUCLEOTIDE SEQUENCE</scope>
</reference>
<dbReference type="AlphaFoldDB" id="A0A9N9X4N4"/>
<comment type="similarity">
    <text evidence="17">Belongs to the helicase family. RAD3/XPD subfamily.</text>
</comment>
<evidence type="ECO:0000256" key="14">
    <source>
        <dbReference type="ARBA" id="ARBA00023242"/>
    </source>
</evidence>
<keyword evidence="4 17" id="KW-0547">Nucleotide-binding</keyword>
<dbReference type="InterPro" id="IPR057498">
    <property type="entry name" value="Rtel1_ARCH"/>
</dbReference>
<dbReference type="HAMAP" id="MF_03065">
    <property type="entry name" value="RTEL1"/>
    <property type="match status" value="1"/>
</dbReference>
<evidence type="ECO:0000256" key="6">
    <source>
        <dbReference type="ARBA" id="ARBA00022801"/>
    </source>
</evidence>
<dbReference type="GO" id="GO:0006281">
    <property type="term" value="P:DNA repair"/>
    <property type="evidence" value="ECO:0007669"/>
    <property type="project" value="UniProtKB-UniRule"/>
</dbReference>
<keyword evidence="20" id="KW-1185">Reference proteome</keyword>
<evidence type="ECO:0000256" key="2">
    <source>
        <dbReference type="ARBA" id="ARBA00022485"/>
    </source>
</evidence>
<keyword evidence="13 17" id="KW-0413">Isomerase</keyword>
<dbReference type="PANTHER" id="PTHR11472:SF34">
    <property type="entry name" value="REGULATOR OF TELOMERE ELONGATION HELICASE 1"/>
    <property type="match status" value="1"/>
</dbReference>
<evidence type="ECO:0000256" key="9">
    <source>
        <dbReference type="ARBA" id="ARBA00023004"/>
    </source>
</evidence>
<evidence type="ECO:0000313" key="20">
    <source>
        <dbReference type="Proteomes" id="UP001153737"/>
    </source>
</evidence>
<dbReference type="Pfam" id="PF23109">
    <property type="entry name" value="ARCH_RTEL1"/>
    <property type="match status" value="1"/>
</dbReference>
<keyword evidence="12 17" id="KW-0234">DNA repair</keyword>
<dbReference type="InterPro" id="IPR006555">
    <property type="entry name" value="ATP-dep_Helicase_C"/>
</dbReference>
<evidence type="ECO:0000256" key="1">
    <source>
        <dbReference type="ARBA" id="ARBA00004123"/>
    </source>
</evidence>
<feature type="binding site" evidence="17">
    <location>
        <position position="171"/>
    </location>
    <ligand>
        <name>[4Fe-4S] cluster</name>
        <dbReference type="ChEBI" id="CHEBI:49883"/>
    </ligand>
</feature>
<dbReference type="EMBL" id="OU896712">
    <property type="protein sequence ID" value="CAG9823220.1"/>
    <property type="molecule type" value="Genomic_DNA"/>
</dbReference>
<dbReference type="GO" id="GO:0046872">
    <property type="term" value="F:metal ion binding"/>
    <property type="evidence" value="ECO:0007669"/>
    <property type="project" value="UniProtKB-UniRule"/>
</dbReference>
<dbReference type="SUPFAM" id="SSF52540">
    <property type="entry name" value="P-loop containing nucleoside triphosphate hydrolases"/>
    <property type="match status" value="2"/>
</dbReference>
<dbReference type="GO" id="GO:1904430">
    <property type="term" value="P:negative regulation of t-circle formation"/>
    <property type="evidence" value="ECO:0007669"/>
    <property type="project" value="TreeGrafter"/>
</dbReference>
<dbReference type="GO" id="GO:0010569">
    <property type="term" value="P:regulation of double-strand break repair via homologous recombination"/>
    <property type="evidence" value="ECO:0007669"/>
    <property type="project" value="UniProtKB-UniRule"/>
</dbReference>
<feature type="binding site" evidence="17">
    <location>
        <position position="162"/>
    </location>
    <ligand>
        <name>[4Fe-4S] cluster</name>
        <dbReference type="ChEBI" id="CHEBI:49883"/>
    </ligand>
</feature>
<keyword evidence="2 17" id="KW-0004">4Fe-4S</keyword>
<feature type="binding site" evidence="17">
    <location>
        <position position="144"/>
    </location>
    <ligand>
        <name>[4Fe-4S] cluster</name>
        <dbReference type="ChEBI" id="CHEBI:49883"/>
    </ligand>
</feature>
<protein>
    <recommendedName>
        <fullName evidence="16 17">Regulator of telomere elongation helicase 1 homolog</fullName>
        <ecNumber evidence="17">5.6.2.-</ecNumber>
    </recommendedName>
</protein>
<proteinExistence type="inferred from homology"/>
<dbReference type="GO" id="GO:0070182">
    <property type="term" value="F:DNA polymerase binding"/>
    <property type="evidence" value="ECO:0007669"/>
    <property type="project" value="TreeGrafter"/>
</dbReference>
<reference evidence="19" key="2">
    <citation type="submission" date="2022-10" db="EMBL/GenBank/DDBJ databases">
        <authorList>
            <consortium name="ENA_rothamsted_submissions"/>
            <consortium name="culmorum"/>
            <person name="King R."/>
        </authorList>
    </citation>
    <scope>NUCLEOTIDE SEQUENCE</scope>
</reference>
<accession>A0A9N9X4N4</accession>
<evidence type="ECO:0000256" key="12">
    <source>
        <dbReference type="ARBA" id="ARBA00023204"/>
    </source>
</evidence>
<gene>
    <name evidence="19" type="ORF">PHAECO_LOCUS9812</name>
</gene>
<evidence type="ECO:0000256" key="8">
    <source>
        <dbReference type="ARBA" id="ARBA00022840"/>
    </source>
</evidence>
<keyword evidence="8 17" id="KW-0067">ATP-binding</keyword>
<dbReference type="PROSITE" id="PS51193">
    <property type="entry name" value="HELICASE_ATP_BIND_2"/>
    <property type="match status" value="1"/>
</dbReference>
<dbReference type="Proteomes" id="UP001153737">
    <property type="component" value="Chromosome 6"/>
</dbReference>
<evidence type="ECO:0000256" key="15">
    <source>
        <dbReference type="ARBA" id="ARBA00049360"/>
    </source>
</evidence>
<dbReference type="SMART" id="SM00491">
    <property type="entry name" value="HELICc2"/>
    <property type="match status" value="1"/>
</dbReference>
<evidence type="ECO:0000256" key="17">
    <source>
        <dbReference type="HAMAP-Rule" id="MF_03065"/>
    </source>
</evidence>
<evidence type="ECO:0000256" key="10">
    <source>
        <dbReference type="ARBA" id="ARBA00023014"/>
    </source>
</evidence>
<dbReference type="Gene3D" id="3.40.50.300">
    <property type="entry name" value="P-loop containing nucleotide triphosphate hydrolases"/>
    <property type="match status" value="2"/>
</dbReference>
<evidence type="ECO:0000256" key="13">
    <source>
        <dbReference type="ARBA" id="ARBA00023235"/>
    </source>
</evidence>
<dbReference type="Gene3D" id="1.20.1160.20">
    <property type="match status" value="1"/>
</dbReference>
<dbReference type="PANTHER" id="PTHR11472">
    <property type="entry name" value="DNA REPAIR DEAD HELICASE RAD3/XP-D SUBFAMILY MEMBER"/>
    <property type="match status" value="1"/>
</dbReference>
<dbReference type="InterPro" id="IPR045028">
    <property type="entry name" value="DinG/Rad3-like"/>
</dbReference>
<evidence type="ECO:0000256" key="5">
    <source>
        <dbReference type="ARBA" id="ARBA00022763"/>
    </source>
</evidence>
<dbReference type="Pfam" id="PF23116">
    <property type="entry name" value="HHD_RTEL1"/>
    <property type="match status" value="1"/>
</dbReference>
<dbReference type="GO" id="GO:0005634">
    <property type="term" value="C:nucleus"/>
    <property type="evidence" value="ECO:0007669"/>
    <property type="project" value="UniProtKB-SubCell"/>
</dbReference>
<dbReference type="GO" id="GO:0003677">
    <property type="term" value="F:DNA binding"/>
    <property type="evidence" value="ECO:0007669"/>
    <property type="project" value="UniProtKB-UniRule"/>
</dbReference>
<keyword evidence="14 17" id="KW-0539">Nucleus</keyword>
<feature type="domain" description="Helicase ATP-binding" evidence="18">
    <location>
        <begin position="7"/>
        <end position="320"/>
    </location>
</feature>
<keyword evidence="11 17" id="KW-0238">DNA-binding</keyword>
<dbReference type="InterPro" id="IPR006554">
    <property type="entry name" value="Helicase-like_DEXD_c2"/>
</dbReference>
<dbReference type="GO" id="GO:0090657">
    <property type="term" value="P:telomeric loop disassembly"/>
    <property type="evidence" value="ECO:0007669"/>
    <property type="project" value="TreeGrafter"/>
</dbReference>
<dbReference type="EC" id="5.6.2.-" evidence="17"/>
<evidence type="ECO:0000313" key="19">
    <source>
        <dbReference type="EMBL" id="CAG9823220.1"/>
    </source>
</evidence>
<keyword evidence="7 17" id="KW-0347">Helicase</keyword>
<dbReference type="GO" id="GO:0003678">
    <property type="term" value="F:DNA helicase activity"/>
    <property type="evidence" value="ECO:0007669"/>
    <property type="project" value="UniProtKB-UniRule"/>
</dbReference>
<keyword evidence="6 17" id="KW-0378">Hydrolase</keyword>
<dbReference type="NCBIfam" id="TIGR00604">
    <property type="entry name" value="rad3"/>
    <property type="match status" value="1"/>
</dbReference>
<dbReference type="InterPro" id="IPR027417">
    <property type="entry name" value="P-loop_NTPase"/>
</dbReference>
<keyword evidence="5 17" id="KW-0227">DNA damage</keyword>
<comment type="function">
    <text evidence="17">A probable ATP-dependent DNA helicase implicated in DNA repair and the maintenance of genomic stability. Acts as an anti-recombinase to counteract toxic recombination and limit crossover during meiosis. Regulates meiotic recombination and crossover homeostasis by physically dissociating strand invasion events and thereby promotes noncrossover repair by meiotic synthesis dependent strand annealing (SDSA) as well as disassembly of D loop recombination intermediates.</text>
</comment>
<dbReference type="GO" id="GO:0045910">
    <property type="term" value="P:negative regulation of DNA recombination"/>
    <property type="evidence" value="ECO:0007669"/>
    <property type="project" value="TreeGrafter"/>
</dbReference>
<evidence type="ECO:0000256" key="11">
    <source>
        <dbReference type="ARBA" id="ARBA00023125"/>
    </source>
</evidence>
<keyword evidence="9 17" id="KW-0408">Iron</keyword>
<dbReference type="GO" id="GO:0006310">
    <property type="term" value="P:DNA recombination"/>
    <property type="evidence" value="ECO:0007669"/>
    <property type="project" value="InterPro"/>
</dbReference>
<dbReference type="GO" id="GO:0051539">
    <property type="term" value="F:4 iron, 4 sulfur cluster binding"/>
    <property type="evidence" value="ECO:0007669"/>
    <property type="project" value="UniProtKB-UniRule"/>
</dbReference>
<dbReference type="InterPro" id="IPR010614">
    <property type="entry name" value="RAD3-like_helicase_DEAD"/>
</dbReference>
<dbReference type="GO" id="GO:0016818">
    <property type="term" value="F:hydrolase activity, acting on acid anhydrides, in phosphorus-containing anhydrides"/>
    <property type="evidence" value="ECO:0007669"/>
    <property type="project" value="InterPro"/>
</dbReference>
<keyword evidence="10 17" id="KW-0411">Iron-sulfur</keyword>
<sequence>MTTTTIRGVPVKFPFKPYDIQRDYMEKVLECLQKETNGVLESPTGTGKTLSLLCSTMAWLELKKAQVQAQCAMLRNDDLPKQQSHEWLQDIAGKEVDTRALSGLPTIIYSSRTHAQLSQAMQELKRTAYSYMKASVMGSRDQLCIHPELVNEENRNLKQQMCQLKVSTRSCNFHNRVEKKKEDPLIRDINVMDIEDLVKLGKAHKFCPFYMSKELNKFADIIFMPYNYLLDPMIRKSLGNIIPKSVIILDEGHNVEKNCEDAASLQIKSSDLTLAIEEVTAIMKMISEESLPFDDSPKDFSPDDLCNLKQVFLNIEKEIDQIPLKGPDGVNLEGTFLLDLFARAGVTFENVSGLSALISCVVQFLATVNEGPFARKGNNLQNFQDIFQIVFISPLEEFREKIRKCYKVHVKEEEVRKKRQGNWLSKASKAGGRILNYWCFSPGFGMNMLMSLGMRSLILTSGTLAPLKPLISELELDIQVRLENPHIVTGEQVCVKVVTAGPDSEEFNCNYQNRDNPKYISSLGRAILNLTRIVPNGLLIFCPSYPIMTKCQQVWQETGIWGDINSQKTIYVEPRDKNSFNSAMHDYCEKVNDPNLKGAIFMGVCRGKVAEGLDFADGNGRAVIIIGLPYPPLKDPRVILKRKYLDVCNARDREYLKGEEWYSLEASRAVNQAIGRVIRHKDDYGAILLFDTRFNNPRIRSQMSMWLRNHIKTVNKFGELMRDLRQFFIKAAVNFPLTDKSTRLASTDYGTSSPNKDGCCSSNLFSEASTSSLDLGNDGEVSIHKRPRLNLPPQKRMKINLVPNVSNPSVTSETTTKEYILMVKKNLDVDSFRGFTEALKLYKECERVDLLIGKLEEIFQHRQHLRYLIPGLETYIRTYHMAEFSKYCKINGLLD</sequence>
<comment type="subcellular location">
    <subcellularLocation>
        <location evidence="1 17">Nucleus</location>
    </subcellularLocation>
</comment>
<dbReference type="InterPro" id="IPR013020">
    <property type="entry name" value="Rad3/Chl1-like"/>
</dbReference>
<dbReference type="Pfam" id="PF06733">
    <property type="entry name" value="DEAD_2"/>
    <property type="match status" value="1"/>
</dbReference>
<feature type="binding site" evidence="17">
    <location>
        <position position="207"/>
    </location>
    <ligand>
        <name>[4Fe-4S] cluster</name>
        <dbReference type="ChEBI" id="CHEBI:49883"/>
    </ligand>
</feature>
<evidence type="ECO:0000256" key="4">
    <source>
        <dbReference type="ARBA" id="ARBA00022741"/>
    </source>
</evidence>
<dbReference type="Pfam" id="PF13307">
    <property type="entry name" value="Helicase_C_2"/>
    <property type="match status" value="1"/>
</dbReference>
<keyword evidence="3 17" id="KW-0479">Metal-binding</keyword>
<evidence type="ECO:0000256" key="3">
    <source>
        <dbReference type="ARBA" id="ARBA00022723"/>
    </source>
</evidence>
<dbReference type="CDD" id="cd18788">
    <property type="entry name" value="SF2_C_XPD"/>
    <property type="match status" value="1"/>
</dbReference>
<dbReference type="OrthoDB" id="19182at2759"/>
<dbReference type="SMART" id="SM00488">
    <property type="entry name" value="DEXDc2"/>
    <property type="match status" value="1"/>
</dbReference>